<gene>
    <name evidence="1" type="ORF">DRBB29_0492</name>
</gene>
<dbReference type="Proteomes" id="UP000232496">
    <property type="component" value="Chromosome"/>
</dbReference>
<evidence type="ECO:0000313" key="2">
    <source>
        <dbReference type="Proteomes" id="UP000232496"/>
    </source>
</evidence>
<dbReference type="AlphaFoldDB" id="A0AAN1IES1"/>
<sequence>MVRRIKAKLVLRLREQGLSRNAIAVGYGMSKHSVIDVFDTADRLNVSYSDVEGKADDEVYALLFPGRGVIESAYEQPDWTRVHSELGRVGVTLRLLHAEYADSCRVKGVPFMGYDRFCKLYADHVLRLGVTSSVLLQCLFGRLSGVFPQCGLMVFPGVVIVSR</sequence>
<reference evidence="1 2" key="1">
    <citation type="submission" date="2017-09" db="EMBL/GenBank/DDBJ databases">
        <title>Comparative genomics and methylome analysis of the gut commensal Bifidobacterium breve.</title>
        <authorList>
            <person name="Bottacini F."/>
            <person name="Morrissey R."/>
            <person name="Roberts R.J."/>
            <person name="James K."/>
            <person name="van Breen J."/>
            <person name="Egan M."/>
            <person name="Lambert J."/>
            <person name="van Limpt K."/>
            <person name="Stanton C."/>
            <person name="Knol J."/>
            <person name="O' Connell Motherway M."/>
            <person name="van Sinderen D."/>
        </authorList>
    </citation>
    <scope>NUCLEOTIDE SEQUENCE [LARGE SCALE GENOMIC DNA]</scope>
    <source>
        <strain evidence="1 2">DRBB29</strain>
    </source>
</reference>
<proteinExistence type="predicted"/>
<name>A0AAN1IES1_BIFBR</name>
<protein>
    <submittedName>
        <fullName evidence="1">Transposase</fullName>
    </submittedName>
</protein>
<evidence type="ECO:0000313" key="1">
    <source>
        <dbReference type="EMBL" id="AUE18060.1"/>
    </source>
</evidence>
<accession>A0AAN1IES1</accession>
<dbReference type="RefSeq" id="WP_157825936.1">
    <property type="nucleotide sequence ID" value="NZ_CP021552.1"/>
</dbReference>
<dbReference type="EMBL" id="CP023198">
    <property type="protein sequence ID" value="AUE18060.1"/>
    <property type="molecule type" value="Genomic_DNA"/>
</dbReference>
<organism evidence="1 2">
    <name type="scientific">Bifidobacterium breve</name>
    <dbReference type="NCBI Taxonomy" id="1685"/>
    <lineage>
        <taxon>Bacteria</taxon>
        <taxon>Bacillati</taxon>
        <taxon>Actinomycetota</taxon>
        <taxon>Actinomycetes</taxon>
        <taxon>Bifidobacteriales</taxon>
        <taxon>Bifidobacteriaceae</taxon>
        <taxon>Bifidobacterium</taxon>
    </lineage>
</organism>